<evidence type="ECO:0000256" key="4">
    <source>
        <dbReference type="ARBA" id="ARBA00022475"/>
    </source>
</evidence>
<dbReference type="EMBL" id="JBHTMP010000027">
    <property type="protein sequence ID" value="MFD1323086.1"/>
    <property type="molecule type" value="Genomic_DNA"/>
</dbReference>
<feature type="transmembrane region" description="Helical" evidence="9">
    <location>
        <begin position="480"/>
        <end position="499"/>
    </location>
</feature>
<accession>A0ABW3YFD0</accession>
<dbReference type="Gene3D" id="1.20.58.370">
    <property type="entry name" value="MalF N-terminal region-like"/>
    <property type="match status" value="1"/>
</dbReference>
<feature type="transmembrane region" description="Helical" evidence="9">
    <location>
        <begin position="74"/>
        <end position="94"/>
    </location>
</feature>
<evidence type="ECO:0000256" key="5">
    <source>
        <dbReference type="ARBA" id="ARBA00022597"/>
    </source>
</evidence>
<keyword evidence="8 9" id="KW-0472">Membrane</keyword>
<dbReference type="Pfam" id="PF00528">
    <property type="entry name" value="BPD_transp_1"/>
    <property type="match status" value="1"/>
</dbReference>
<keyword evidence="6 9" id="KW-0812">Transmembrane</keyword>
<protein>
    <recommendedName>
        <fullName evidence="10">Maltose/maltodextrin transport system permease protein</fullName>
    </recommendedName>
</protein>
<evidence type="ECO:0000256" key="11">
    <source>
        <dbReference type="SAM" id="MobiDB-lite"/>
    </source>
</evidence>
<evidence type="ECO:0000256" key="3">
    <source>
        <dbReference type="ARBA" id="ARBA00022448"/>
    </source>
</evidence>
<feature type="transmembrane region" description="Helical" evidence="9">
    <location>
        <begin position="348"/>
        <end position="371"/>
    </location>
</feature>
<dbReference type="InterPro" id="IPR032550">
    <property type="entry name" value="TM_PBP2_N"/>
</dbReference>
<feature type="domain" description="ABC transmembrane type-1" evidence="12">
    <location>
        <begin position="348"/>
        <end position="566"/>
    </location>
</feature>
<dbReference type="RefSeq" id="WP_377572236.1">
    <property type="nucleotide sequence ID" value="NZ_JBHTMP010000027.1"/>
</dbReference>
<dbReference type="InterPro" id="IPR035277">
    <property type="entry name" value="MalF_N"/>
</dbReference>
<keyword evidence="14" id="KW-1185">Reference proteome</keyword>
<dbReference type="Gene3D" id="3.10.650.10">
    <property type="entry name" value="MalF N-terminal region-like"/>
    <property type="match status" value="1"/>
</dbReference>
<comment type="function">
    <text evidence="10">Part of the ABC transporter complex MalEFGK involved in maltose/maltodextrin import. Probably responsible for the translocation of the substrate across the membrane.</text>
</comment>
<dbReference type="CDD" id="cd06261">
    <property type="entry name" value="TM_PBP2"/>
    <property type="match status" value="1"/>
</dbReference>
<evidence type="ECO:0000256" key="2">
    <source>
        <dbReference type="ARBA" id="ARBA00009047"/>
    </source>
</evidence>
<feature type="transmembrane region" description="Helical" evidence="9">
    <location>
        <begin position="128"/>
        <end position="146"/>
    </location>
</feature>
<comment type="similarity">
    <text evidence="2 10">Belongs to the binding-protein-dependent transport system permease family. MalFG subfamily.</text>
</comment>
<dbReference type="InterPro" id="IPR000515">
    <property type="entry name" value="MetI-like"/>
</dbReference>
<evidence type="ECO:0000313" key="14">
    <source>
        <dbReference type="Proteomes" id="UP001597260"/>
    </source>
</evidence>
<dbReference type="Pfam" id="PF16296">
    <property type="entry name" value="TM_PBP2_N"/>
    <property type="match status" value="1"/>
</dbReference>
<dbReference type="PANTHER" id="PTHR47314">
    <property type="entry name" value="MALTOSE/MALTODEXTRIN TRANSPORT SYSTEM PERMEASE PROTEIN MALF"/>
    <property type="match status" value="1"/>
</dbReference>
<organism evidence="13 14">
    <name type="scientific">Micromonospora sonneratiae</name>
    <dbReference type="NCBI Taxonomy" id="1184706"/>
    <lineage>
        <taxon>Bacteria</taxon>
        <taxon>Bacillati</taxon>
        <taxon>Actinomycetota</taxon>
        <taxon>Actinomycetes</taxon>
        <taxon>Micromonosporales</taxon>
        <taxon>Micromonosporaceae</taxon>
        <taxon>Micromonospora</taxon>
    </lineage>
</organism>
<dbReference type="PANTHER" id="PTHR47314:SF1">
    <property type="entry name" value="MALTOSE_MALTODEXTRIN TRANSPORT SYSTEM PERMEASE PROTEIN MALF"/>
    <property type="match status" value="1"/>
</dbReference>
<evidence type="ECO:0000259" key="12">
    <source>
        <dbReference type="PROSITE" id="PS50928"/>
    </source>
</evidence>
<evidence type="ECO:0000256" key="7">
    <source>
        <dbReference type="ARBA" id="ARBA00022989"/>
    </source>
</evidence>
<evidence type="ECO:0000256" key="6">
    <source>
        <dbReference type="ARBA" id="ARBA00022692"/>
    </source>
</evidence>
<sequence length="578" mass="61108">MSTQVAGEGSGNGTPHRGPAHRRRSEHDNATVDEFDSAAEVGSGSGDGRRSGRGRSGGARPVTTADRPVTIGGLVAKVVLLGLTAGIAIWAAVPLVEADAWIGLAVLTVGTAGLLYLYLTRRHIPAKYLVPGTLFLLAFQVFPVLYTASTAFTNFGDGHRGSKQDAIVAIQTSSVTQVPGSTEYALSVATVGDPATGPLVFLVTDPVTGAVSAGDARGLRQLAAADVTVGVGGKVTAATGYTLLNFGQVNARSQEVTDFAVPTAQGAIRSSGLSRAYEGKAMRAYDADCDCVRDTVSGRTWTADEDLGAFVAADGERLIQGWQVNVGFSNFARLVTDAGISGPFLSTLVWNLAFAVASTGGTFVLGLLCALALHSPRVRGRNVYRVLLILPYAMPAFAMLLIWRDMFNTDFGLINNLFGLNVDWFGQKWSARLAVIGVQLWLGYPYMFLVATGALQAIPRELTEASSIDGASPWQSFRRVTLPLLLVALSPLLISSFAYNFNNFNAIHLTAEGGPFPADNPSVGATDLLITYTYRLAFGAAGAQYGFAAAVSIFIFTLVAIISAVSFRRTRQQEEVYA</sequence>
<feature type="transmembrane region" description="Helical" evidence="9">
    <location>
        <begin position="433"/>
        <end position="459"/>
    </location>
</feature>
<keyword evidence="5 10" id="KW-0762">Sugar transport</keyword>
<dbReference type="SUPFAM" id="SSF161098">
    <property type="entry name" value="MetI-like"/>
    <property type="match status" value="1"/>
</dbReference>
<keyword evidence="7 9" id="KW-1133">Transmembrane helix</keyword>
<proteinExistence type="inferred from homology"/>
<feature type="region of interest" description="Disordered" evidence="11">
    <location>
        <begin position="1"/>
        <end position="64"/>
    </location>
</feature>
<dbReference type="Gene3D" id="1.10.3720.10">
    <property type="entry name" value="MetI-like"/>
    <property type="match status" value="1"/>
</dbReference>
<feature type="transmembrane region" description="Helical" evidence="9">
    <location>
        <begin position="545"/>
        <end position="567"/>
    </location>
</feature>
<evidence type="ECO:0000256" key="10">
    <source>
        <dbReference type="RuleBase" id="RU367050"/>
    </source>
</evidence>
<dbReference type="InterPro" id="IPR035906">
    <property type="entry name" value="MetI-like_sf"/>
</dbReference>
<dbReference type="Proteomes" id="UP001597260">
    <property type="component" value="Unassembled WGS sequence"/>
</dbReference>
<keyword evidence="3 9" id="KW-0813">Transport</keyword>
<evidence type="ECO:0000256" key="1">
    <source>
        <dbReference type="ARBA" id="ARBA00004651"/>
    </source>
</evidence>
<dbReference type="PROSITE" id="PS50928">
    <property type="entry name" value="ABC_TM1"/>
    <property type="match status" value="1"/>
</dbReference>
<evidence type="ECO:0000256" key="9">
    <source>
        <dbReference type="RuleBase" id="RU363032"/>
    </source>
</evidence>
<feature type="transmembrane region" description="Helical" evidence="9">
    <location>
        <begin position="100"/>
        <end position="119"/>
    </location>
</feature>
<keyword evidence="4 10" id="KW-1003">Cell membrane</keyword>
<feature type="transmembrane region" description="Helical" evidence="9">
    <location>
        <begin position="383"/>
        <end position="403"/>
    </location>
</feature>
<comment type="subcellular location">
    <subcellularLocation>
        <location evidence="1 9">Cell membrane</location>
        <topology evidence="1 9">Multi-pass membrane protein</topology>
    </subcellularLocation>
</comment>
<gene>
    <name evidence="13" type="ORF">ACFQ4H_18510</name>
</gene>
<dbReference type="SUPFAM" id="SSF160964">
    <property type="entry name" value="MalF N-terminal region-like"/>
    <property type="match status" value="1"/>
</dbReference>
<name>A0ABW3YFD0_9ACTN</name>
<evidence type="ECO:0000256" key="8">
    <source>
        <dbReference type="ARBA" id="ARBA00023136"/>
    </source>
</evidence>
<evidence type="ECO:0000313" key="13">
    <source>
        <dbReference type="EMBL" id="MFD1323086.1"/>
    </source>
</evidence>
<comment type="caution">
    <text evidence="13">The sequence shown here is derived from an EMBL/GenBank/DDBJ whole genome shotgun (WGS) entry which is preliminary data.</text>
</comment>
<reference evidence="14" key="1">
    <citation type="journal article" date="2019" name="Int. J. Syst. Evol. Microbiol.">
        <title>The Global Catalogue of Microorganisms (GCM) 10K type strain sequencing project: providing services to taxonomists for standard genome sequencing and annotation.</title>
        <authorList>
            <consortium name="The Broad Institute Genomics Platform"/>
            <consortium name="The Broad Institute Genome Sequencing Center for Infectious Disease"/>
            <person name="Wu L."/>
            <person name="Ma J."/>
        </authorList>
    </citation>
    <scope>NUCLEOTIDE SEQUENCE [LARGE SCALE GENOMIC DNA]</scope>
    <source>
        <strain evidence="14">JCM 31037</strain>
    </source>
</reference>